<organism evidence="3 4">
    <name type="scientific">Alienimonas californiensis</name>
    <dbReference type="NCBI Taxonomy" id="2527989"/>
    <lineage>
        <taxon>Bacteria</taxon>
        <taxon>Pseudomonadati</taxon>
        <taxon>Planctomycetota</taxon>
        <taxon>Planctomycetia</taxon>
        <taxon>Planctomycetales</taxon>
        <taxon>Planctomycetaceae</taxon>
        <taxon>Alienimonas</taxon>
    </lineage>
</organism>
<dbReference type="KEGG" id="acaf:CA12_39280"/>
<evidence type="ECO:0000256" key="1">
    <source>
        <dbReference type="SAM" id="MobiDB-lite"/>
    </source>
</evidence>
<keyword evidence="4" id="KW-1185">Reference proteome</keyword>
<name>A0A517PEJ4_9PLAN</name>
<dbReference type="SUPFAM" id="SSF55874">
    <property type="entry name" value="ATPase domain of HSP90 chaperone/DNA topoisomerase II/histidine kinase"/>
    <property type="match status" value="1"/>
</dbReference>
<dbReference type="EMBL" id="CP036265">
    <property type="protein sequence ID" value="QDT17794.1"/>
    <property type="molecule type" value="Genomic_DNA"/>
</dbReference>
<reference evidence="3 4" key="1">
    <citation type="submission" date="2019-02" db="EMBL/GenBank/DDBJ databases">
        <title>Deep-cultivation of Planctomycetes and their phenomic and genomic characterization uncovers novel biology.</title>
        <authorList>
            <person name="Wiegand S."/>
            <person name="Jogler M."/>
            <person name="Boedeker C."/>
            <person name="Pinto D."/>
            <person name="Vollmers J."/>
            <person name="Rivas-Marin E."/>
            <person name="Kohn T."/>
            <person name="Peeters S.H."/>
            <person name="Heuer A."/>
            <person name="Rast P."/>
            <person name="Oberbeckmann S."/>
            <person name="Bunk B."/>
            <person name="Jeske O."/>
            <person name="Meyerdierks A."/>
            <person name="Storesund J.E."/>
            <person name="Kallscheuer N."/>
            <person name="Luecker S."/>
            <person name="Lage O.M."/>
            <person name="Pohl T."/>
            <person name="Merkel B.J."/>
            <person name="Hornburger P."/>
            <person name="Mueller R.-W."/>
            <person name="Bruemmer F."/>
            <person name="Labrenz M."/>
            <person name="Spormann A.M."/>
            <person name="Op den Camp H."/>
            <person name="Overmann J."/>
            <person name="Amann R."/>
            <person name="Jetten M.S.M."/>
            <person name="Mascher T."/>
            <person name="Medema M.H."/>
            <person name="Devos D.P."/>
            <person name="Kaster A.-K."/>
            <person name="Ovreas L."/>
            <person name="Rohde M."/>
            <person name="Galperin M.Y."/>
            <person name="Jogler C."/>
        </authorList>
    </citation>
    <scope>NUCLEOTIDE SEQUENCE [LARGE SCALE GENOMIC DNA]</scope>
    <source>
        <strain evidence="3 4">CA12</strain>
    </source>
</reference>
<dbReference type="InterPro" id="IPR036890">
    <property type="entry name" value="HATPase_C_sf"/>
</dbReference>
<keyword evidence="2" id="KW-1133">Transmembrane helix</keyword>
<feature type="region of interest" description="Disordered" evidence="1">
    <location>
        <begin position="247"/>
        <end position="278"/>
    </location>
</feature>
<accession>A0A517PEJ4</accession>
<keyword evidence="3" id="KW-0418">Kinase</keyword>
<keyword evidence="3" id="KW-0808">Transferase</keyword>
<proteinExistence type="predicted"/>
<dbReference type="RefSeq" id="WP_145360796.1">
    <property type="nucleotide sequence ID" value="NZ_CP036265.1"/>
</dbReference>
<evidence type="ECO:0000313" key="4">
    <source>
        <dbReference type="Proteomes" id="UP000318741"/>
    </source>
</evidence>
<feature type="transmembrane region" description="Helical" evidence="2">
    <location>
        <begin position="50"/>
        <end position="69"/>
    </location>
</feature>
<gene>
    <name evidence="3" type="ORF">CA12_39280</name>
</gene>
<dbReference type="Proteomes" id="UP000318741">
    <property type="component" value="Chromosome"/>
</dbReference>
<keyword evidence="2" id="KW-0812">Transmembrane</keyword>
<dbReference type="GO" id="GO:0016301">
    <property type="term" value="F:kinase activity"/>
    <property type="evidence" value="ECO:0007669"/>
    <property type="project" value="UniProtKB-KW"/>
</dbReference>
<keyword evidence="2" id="KW-0472">Membrane</keyword>
<feature type="compositionally biased region" description="Low complexity" evidence="1">
    <location>
        <begin position="265"/>
        <end position="278"/>
    </location>
</feature>
<evidence type="ECO:0000256" key="2">
    <source>
        <dbReference type="SAM" id="Phobius"/>
    </source>
</evidence>
<protein>
    <submittedName>
        <fullName evidence="3">Sensory histidine kinase CreC</fullName>
    </submittedName>
</protein>
<dbReference type="AlphaFoldDB" id="A0A517PEJ4"/>
<sequence length="278" mass="29402">MPLPSTAATDGRLPASVDEPRLERPVLTVTGAVGLLVGSLAWALTGQFAAAPLVFAASLTTALALAIVLEDRSAAMAAFETLTQELRATRGRLDVLEPLKTGPAEPGRGTRDLELNDLLLRAAAASEPAARRRGVTLRTEPSELYLAVHADAALLERRFASLLNHAIAASPADGVVQVRSRLSDDQVVAEVEYAGSPQEALSDMFGSFPASDDEVWGEPTVHAGRLGAECTPDGGVRYSLSVPFGHRSDRDASRRHRVEVPPVRPVAARPASRRSVPA</sequence>
<dbReference type="Gene3D" id="3.30.565.10">
    <property type="entry name" value="Histidine kinase-like ATPase, C-terminal domain"/>
    <property type="match status" value="1"/>
</dbReference>
<evidence type="ECO:0000313" key="3">
    <source>
        <dbReference type="EMBL" id="QDT17794.1"/>
    </source>
</evidence>